<organism evidence="2 3">
    <name type="scientific">Dreissena polymorpha</name>
    <name type="common">Zebra mussel</name>
    <name type="synonym">Mytilus polymorpha</name>
    <dbReference type="NCBI Taxonomy" id="45954"/>
    <lineage>
        <taxon>Eukaryota</taxon>
        <taxon>Metazoa</taxon>
        <taxon>Spiralia</taxon>
        <taxon>Lophotrochozoa</taxon>
        <taxon>Mollusca</taxon>
        <taxon>Bivalvia</taxon>
        <taxon>Autobranchia</taxon>
        <taxon>Heteroconchia</taxon>
        <taxon>Euheterodonta</taxon>
        <taxon>Imparidentia</taxon>
        <taxon>Neoheterodontei</taxon>
        <taxon>Myida</taxon>
        <taxon>Dreissenoidea</taxon>
        <taxon>Dreissenidae</taxon>
        <taxon>Dreissena</taxon>
    </lineage>
</organism>
<keyword evidence="3" id="KW-1185">Reference proteome</keyword>
<feature type="region of interest" description="Disordered" evidence="1">
    <location>
        <begin position="1"/>
        <end position="36"/>
    </location>
</feature>
<proteinExistence type="predicted"/>
<sequence>MTPSNSPPDNGPGPSREIQNRDRGPRKKNLNRSKAYRDQFKLRIALNKERRMKDMYKKRYYRLKNTNIKRTESQIDNEVERIMNDRAKTKTAITMYSKLINNIRKRYSKAETAEKRMLKIDIL</sequence>
<evidence type="ECO:0000313" key="2">
    <source>
        <dbReference type="EMBL" id="KAH3711498.1"/>
    </source>
</evidence>
<name>A0A9D4BXA9_DREPO</name>
<accession>A0A9D4BXA9</accession>
<evidence type="ECO:0000313" key="3">
    <source>
        <dbReference type="Proteomes" id="UP000828390"/>
    </source>
</evidence>
<comment type="caution">
    <text evidence="2">The sequence shown here is derived from an EMBL/GenBank/DDBJ whole genome shotgun (WGS) entry which is preliminary data.</text>
</comment>
<feature type="compositionally biased region" description="Pro residues" evidence="1">
    <location>
        <begin position="1"/>
        <end position="11"/>
    </location>
</feature>
<reference evidence="2" key="1">
    <citation type="journal article" date="2019" name="bioRxiv">
        <title>The Genome of the Zebra Mussel, Dreissena polymorpha: A Resource for Invasive Species Research.</title>
        <authorList>
            <person name="McCartney M.A."/>
            <person name="Auch B."/>
            <person name="Kono T."/>
            <person name="Mallez S."/>
            <person name="Zhang Y."/>
            <person name="Obille A."/>
            <person name="Becker A."/>
            <person name="Abrahante J.E."/>
            <person name="Garbe J."/>
            <person name="Badalamenti J.P."/>
            <person name="Herman A."/>
            <person name="Mangelson H."/>
            <person name="Liachko I."/>
            <person name="Sullivan S."/>
            <person name="Sone E.D."/>
            <person name="Koren S."/>
            <person name="Silverstein K.A.T."/>
            <person name="Beckman K.B."/>
            <person name="Gohl D.M."/>
        </authorList>
    </citation>
    <scope>NUCLEOTIDE SEQUENCE</scope>
    <source>
        <strain evidence="2">Duluth1</strain>
        <tissue evidence="2">Whole animal</tissue>
    </source>
</reference>
<protein>
    <submittedName>
        <fullName evidence="2">Uncharacterized protein</fullName>
    </submittedName>
</protein>
<reference evidence="2" key="2">
    <citation type="submission" date="2020-11" db="EMBL/GenBank/DDBJ databases">
        <authorList>
            <person name="McCartney M.A."/>
            <person name="Auch B."/>
            <person name="Kono T."/>
            <person name="Mallez S."/>
            <person name="Becker A."/>
            <person name="Gohl D.M."/>
            <person name="Silverstein K.A.T."/>
            <person name="Koren S."/>
            <person name="Bechman K.B."/>
            <person name="Herman A."/>
            <person name="Abrahante J.E."/>
            <person name="Garbe J."/>
        </authorList>
    </citation>
    <scope>NUCLEOTIDE SEQUENCE</scope>
    <source>
        <strain evidence="2">Duluth1</strain>
        <tissue evidence="2">Whole animal</tissue>
    </source>
</reference>
<gene>
    <name evidence="2" type="ORF">DPMN_071167</name>
</gene>
<dbReference type="EMBL" id="JAIWYP010000014">
    <property type="protein sequence ID" value="KAH3711498.1"/>
    <property type="molecule type" value="Genomic_DNA"/>
</dbReference>
<evidence type="ECO:0000256" key="1">
    <source>
        <dbReference type="SAM" id="MobiDB-lite"/>
    </source>
</evidence>
<dbReference type="Proteomes" id="UP000828390">
    <property type="component" value="Unassembled WGS sequence"/>
</dbReference>
<dbReference type="AlphaFoldDB" id="A0A9D4BXA9"/>